<feature type="compositionally biased region" description="Low complexity" evidence="1">
    <location>
        <begin position="72"/>
        <end position="83"/>
    </location>
</feature>
<evidence type="ECO:0000256" key="1">
    <source>
        <dbReference type="SAM" id="MobiDB-lite"/>
    </source>
</evidence>
<feature type="region of interest" description="Disordered" evidence="1">
    <location>
        <begin position="256"/>
        <end position="319"/>
    </location>
</feature>
<sequence length="331" mass="35247">MESQEQSFFNPTNQNVASKPETEDPISRLSSSSSSSCSSIEAEPRPDENLNSNNNVDQSPPIQVMERSTDNTTTTTTTTTSSPTTPPYRIPSHVFARTTSTAPVEWSTMSNESLFSIHMGNNSFNGGDYFKSGELTFPQPPSPITPPLNSPSPSPPQKANQGGAGGGGGGGGGVVAEAKTPVDIGKKAAETDKAYRASKEDEQKAAASIREVIMANEAANNNNNNNNNNKTNKLDRSVSRRTEDFSLKSFAFPVLGNADKGGLQGSTPQNKQRKPSLPETPKISNDAAGGDEGFKKEEVPKSVASKAEADRAPNHKPKWLSCFPCCTTFCV</sequence>
<protein>
    <submittedName>
        <fullName evidence="3">Homeobox protein 10-like</fullName>
    </submittedName>
</protein>
<name>A0ABM1QEX3_CAMSA</name>
<dbReference type="Proteomes" id="UP000694864">
    <property type="component" value="Chromosome 9"/>
</dbReference>
<evidence type="ECO:0000313" key="3">
    <source>
        <dbReference type="RefSeq" id="XP_019085311.1"/>
    </source>
</evidence>
<feature type="compositionally biased region" description="Low complexity" evidence="1">
    <location>
        <begin position="30"/>
        <end position="39"/>
    </location>
</feature>
<dbReference type="PANTHER" id="PTHR33673:SF41">
    <property type="entry name" value="HOMEOBOX-LIKE PROTEIN"/>
    <property type="match status" value="1"/>
</dbReference>
<feature type="compositionally biased region" description="Basic and acidic residues" evidence="1">
    <location>
        <begin position="184"/>
        <end position="204"/>
    </location>
</feature>
<gene>
    <name evidence="3" type="primary">LOC104713058</name>
</gene>
<organism evidence="2 3">
    <name type="scientific">Camelina sativa</name>
    <name type="common">False flax</name>
    <name type="synonym">Myagrum sativum</name>
    <dbReference type="NCBI Taxonomy" id="90675"/>
    <lineage>
        <taxon>Eukaryota</taxon>
        <taxon>Viridiplantae</taxon>
        <taxon>Streptophyta</taxon>
        <taxon>Embryophyta</taxon>
        <taxon>Tracheophyta</taxon>
        <taxon>Spermatophyta</taxon>
        <taxon>Magnoliopsida</taxon>
        <taxon>eudicotyledons</taxon>
        <taxon>Gunneridae</taxon>
        <taxon>Pentapetalae</taxon>
        <taxon>rosids</taxon>
        <taxon>malvids</taxon>
        <taxon>Brassicales</taxon>
        <taxon>Brassicaceae</taxon>
        <taxon>Camelineae</taxon>
        <taxon>Camelina</taxon>
    </lineage>
</organism>
<feature type="compositionally biased region" description="Polar residues" evidence="1">
    <location>
        <begin position="49"/>
        <end position="61"/>
    </location>
</feature>
<dbReference type="RefSeq" id="XP_019085311.1">
    <property type="nucleotide sequence ID" value="XM_019229766.1"/>
</dbReference>
<feature type="compositionally biased region" description="Low complexity" evidence="1">
    <location>
        <begin position="215"/>
        <end position="229"/>
    </location>
</feature>
<reference evidence="3" key="2">
    <citation type="submission" date="2025-08" db="UniProtKB">
        <authorList>
            <consortium name="RefSeq"/>
        </authorList>
    </citation>
    <scope>IDENTIFICATION</scope>
    <source>
        <tissue evidence="3">Leaf</tissue>
    </source>
</reference>
<accession>A0ABM1QEX3</accession>
<evidence type="ECO:0000313" key="2">
    <source>
        <dbReference type="Proteomes" id="UP000694864"/>
    </source>
</evidence>
<dbReference type="PANTHER" id="PTHR33673">
    <property type="entry name" value="SUPPRESSOR SRP40-LIKE PROTEIN"/>
    <property type="match status" value="1"/>
</dbReference>
<feature type="compositionally biased region" description="Pro residues" evidence="1">
    <location>
        <begin position="138"/>
        <end position="156"/>
    </location>
</feature>
<reference evidence="2" key="1">
    <citation type="journal article" date="2014" name="Nat. Commun.">
        <title>The emerging biofuel crop Camelina sativa retains a highly undifferentiated hexaploid genome structure.</title>
        <authorList>
            <person name="Kagale S."/>
            <person name="Koh C."/>
            <person name="Nixon J."/>
            <person name="Bollina V."/>
            <person name="Clarke W.E."/>
            <person name="Tuteja R."/>
            <person name="Spillane C."/>
            <person name="Robinson S.J."/>
            <person name="Links M.G."/>
            <person name="Clarke C."/>
            <person name="Higgins E.E."/>
            <person name="Huebert T."/>
            <person name="Sharpe A.G."/>
            <person name="Parkin I.A."/>
        </authorList>
    </citation>
    <scope>NUCLEOTIDE SEQUENCE [LARGE SCALE GENOMIC DNA]</scope>
    <source>
        <strain evidence="2">cv. DH55</strain>
    </source>
</reference>
<proteinExistence type="predicted"/>
<keyword evidence="2" id="KW-1185">Reference proteome</keyword>
<feature type="compositionally biased region" description="Polar residues" evidence="1">
    <location>
        <begin position="1"/>
        <end position="17"/>
    </location>
</feature>
<dbReference type="GeneID" id="104713058"/>
<feature type="region of interest" description="Disordered" evidence="1">
    <location>
        <begin position="1"/>
        <end position="93"/>
    </location>
</feature>
<feature type="compositionally biased region" description="Gly residues" evidence="1">
    <location>
        <begin position="162"/>
        <end position="174"/>
    </location>
</feature>
<feature type="region of interest" description="Disordered" evidence="1">
    <location>
        <begin position="130"/>
        <end position="240"/>
    </location>
</feature>